<evidence type="ECO:0000256" key="3">
    <source>
        <dbReference type="ARBA" id="ARBA00022651"/>
    </source>
</evidence>
<organism evidence="13 14">
    <name type="scientific">Rhizoctonia solani</name>
    <dbReference type="NCBI Taxonomy" id="456999"/>
    <lineage>
        <taxon>Eukaryota</taxon>
        <taxon>Fungi</taxon>
        <taxon>Dikarya</taxon>
        <taxon>Basidiomycota</taxon>
        <taxon>Agaricomycotina</taxon>
        <taxon>Agaricomycetes</taxon>
        <taxon>Cantharellales</taxon>
        <taxon>Ceratobasidiaceae</taxon>
        <taxon>Rhizoctonia</taxon>
    </lineage>
</organism>
<keyword evidence="7" id="KW-0106">Calcium</keyword>
<protein>
    <recommendedName>
        <fullName evidence="10">Carboxylic ester hydrolase</fullName>
        <ecNumber evidence="10">3.1.1.-</ecNumber>
    </recommendedName>
</protein>
<feature type="chain" id="PRO_5034726378" description="Carboxylic ester hydrolase" evidence="10">
    <location>
        <begin position="21"/>
        <end position="1617"/>
    </location>
</feature>
<comment type="similarity">
    <text evidence="1 10">Belongs to the tannase family.</text>
</comment>
<evidence type="ECO:0000259" key="12">
    <source>
        <dbReference type="Pfam" id="PF05183"/>
    </source>
</evidence>
<evidence type="ECO:0000256" key="11">
    <source>
        <dbReference type="SAM" id="MobiDB-lite"/>
    </source>
</evidence>
<gene>
    <name evidence="13" type="ORF">RHS01_06671</name>
</gene>
<proteinExistence type="inferred from homology"/>
<evidence type="ECO:0000256" key="2">
    <source>
        <dbReference type="ARBA" id="ARBA00022487"/>
    </source>
</evidence>
<comment type="caution">
    <text evidence="13">The sequence shown here is derived from an EMBL/GenBank/DDBJ whole genome shotgun (WGS) entry which is preliminary data.</text>
</comment>
<dbReference type="Pfam" id="PF07519">
    <property type="entry name" value="Tannase"/>
    <property type="match status" value="2"/>
</dbReference>
<dbReference type="GO" id="GO:0030600">
    <property type="term" value="F:feruloyl esterase activity"/>
    <property type="evidence" value="ECO:0007669"/>
    <property type="project" value="UniProtKB-EC"/>
</dbReference>
<evidence type="ECO:0000256" key="9">
    <source>
        <dbReference type="ARBA" id="ARBA00034075"/>
    </source>
</evidence>
<dbReference type="Proteomes" id="UP000614334">
    <property type="component" value="Unassembled WGS sequence"/>
</dbReference>
<evidence type="ECO:0000256" key="10">
    <source>
        <dbReference type="RuleBase" id="RU361238"/>
    </source>
</evidence>
<keyword evidence="3" id="KW-0119">Carbohydrate metabolism</keyword>
<feature type="region of interest" description="Disordered" evidence="11">
    <location>
        <begin position="425"/>
        <end position="447"/>
    </location>
</feature>
<feature type="compositionally biased region" description="Basic and acidic residues" evidence="11">
    <location>
        <begin position="1510"/>
        <end position="1526"/>
    </location>
</feature>
<dbReference type="InterPro" id="IPR011118">
    <property type="entry name" value="Tannase/feruloyl_esterase"/>
</dbReference>
<sequence>MDTLAKWISVSTILLYGASAKPLDCTALFKDSQALIKGLKPYASEVHPANVTFVPVGDIAYPQPVPDLPEFCRFGAEYNTSTTSKFRFEVWLPDSKLWNGRFAFVSYVFSVNYTLADYEWEYRLDAGGVNYADMAIPMTKYGFAVASTNTGHNGTSGDGTFAISNPESQIDFGHRAVHLSTVFAKTVAKSYYGKSSKYNYWIGCSSGGKQGKVFDQLDNPYFDGVVAGAPAQWWPHLGSDTSPFFATLNKVILDQCDKLDGVADGIITNPRLCKPDLSRVACGSANLSSYINQTNCLSQSQLVTLKAIYTNWTSSDGEFLFPTFEPGSEFGWPGTITGIPYGPAPDFFSYQVLNKTSVQTLQINQTELERLTKIGDYHGFADPLIPSGSSLWYYEHVRSFFKNEDLSNRYRLFMLPGVGHCSGGPGADSFGGPGQRSKSQGGSGQSLSFTPQYDMILATMDWVEKGVAPKSLVAEAIYQGGDAKAASSYSYSWSQKTVWISDGKWDGLFISVVSRALRFFLSRQRAVNVLTSNSLTVAVHVRKAYTLGLGHRQAHRLSVLVTVDDTCTMPNSLSDLLKRSQETSKARSQRGLKRITRPLSQQFIRPTLASRIQSAKTEPKTPKRFKLSQEQPWIQSDLLSAIEYISQGKDLVPVHIEKTPKLGNTLLNDESRFEEPEDVVMTSLADEQLDQLEADSKISFTNHDWNLPKNMHKVAHSPSHQRVFDSLGLPWAVQWEVARLVGAHPELSWDDVPLEALEKLCGSSSESAPRVAEVLFGKHPYYKVINARERTIHPLGSASPWAEYDHEDMLLRINSVERLGCEGTYFGGKIDQVLRLSVHTSGKFEFQLQPPVVSTSCRFRRYLGSRRLIEVRFSEKEPLFRAFYARRTIVYLVETNEALDRQEDELVGDQFRRSLRDFIEWHNPLYANPYQTLNKWSSRFALGFSTSRPGLMFAPIAPGKSSNSAIMTDGAGFINAAAMNQLTAQMKWSTAPVSVQARFGGSKGLFILHPNDRLLDNPPRIYIRPSQVKVKLHPDPRRWCASHRVLDVLTRNTMAVGTQVTDQVIINLSHNGVPTTILDSMTRTYIESASLIPYVKEGRFLQLWETIFTRSKVQELILKGLTPESMARAQGFKSIEKGQDLLDAKFTYQPDPYSGHPPSFETQALGLLQSGFDLKFTPLFNRIESIQKMILFGMDGKCHLHIPNSAQGFIIPDPLGILDVGEVFCGFGRPVRDNSGTDISTVLGPVLVSRNPCILPSDMRKVIAVECPELWAAGYTDVIVFSVKGERSLASMLAGGDYDGYSYLDLEEALVNQFTNSATHFADVDVSDHFVSNPKRMEEIPPDDFRSVLNALLAPLMPNQVGMYGNWHMTAAKVLGLDDPETVRLGNVFTTCLDGVKTGLTILPQFLQKDSRKWNNVDPRIVSKLSVIEDLKQALDVYRQKCENEIVALRPYRRYDPDLLEPYNRERELCTRIPELSRELDQIVAFVNKMKEEFDKGEFSIGKRHGPASFDRKTEPGKKYSRRQRQESEWAASEAYNTGLPKGLLHIRDEMVPRIAASYAYSQDQDCSPGFAFAVAWSQLCKIKAEKKGPITAMDPQFGSLMCISKRTRQQLDLIAQ</sequence>
<dbReference type="InterPro" id="IPR029058">
    <property type="entry name" value="AB_hydrolase_fold"/>
</dbReference>
<dbReference type="EC" id="3.1.1.-" evidence="10"/>
<comment type="catalytic activity">
    <reaction evidence="9">
        <text>feruloyl-polysaccharide + H2O = ferulate + polysaccharide.</text>
        <dbReference type="EC" id="3.1.1.73"/>
    </reaction>
</comment>
<dbReference type="EMBL" id="JACYCF010000012">
    <property type="protein sequence ID" value="KAF8753853.1"/>
    <property type="molecule type" value="Genomic_DNA"/>
</dbReference>
<evidence type="ECO:0000256" key="7">
    <source>
        <dbReference type="ARBA" id="ARBA00022837"/>
    </source>
</evidence>
<feature type="domain" description="RDRP core" evidence="12">
    <location>
        <begin position="847"/>
        <end position="1404"/>
    </location>
</feature>
<keyword evidence="6 10" id="KW-0378">Hydrolase</keyword>
<keyword evidence="3" id="KW-0624">Polysaccharide degradation</keyword>
<evidence type="ECO:0000313" key="14">
    <source>
        <dbReference type="Proteomes" id="UP000614334"/>
    </source>
</evidence>
<evidence type="ECO:0000256" key="6">
    <source>
        <dbReference type="ARBA" id="ARBA00022801"/>
    </source>
</evidence>
<dbReference type="PANTHER" id="PTHR33938">
    <property type="entry name" value="FERULOYL ESTERASE B-RELATED"/>
    <property type="match status" value="1"/>
</dbReference>
<name>A0A8H7IBE1_9AGAM</name>
<keyword evidence="5 10" id="KW-0732">Signal</keyword>
<feature type="compositionally biased region" description="Gly residues" evidence="11">
    <location>
        <begin position="425"/>
        <end position="434"/>
    </location>
</feature>
<feature type="compositionally biased region" description="Low complexity" evidence="11">
    <location>
        <begin position="435"/>
        <end position="447"/>
    </location>
</feature>
<evidence type="ECO:0000256" key="5">
    <source>
        <dbReference type="ARBA" id="ARBA00022729"/>
    </source>
</evidence>
<evidence type="ECO:0000256" key="4">
    <source>
        <dbReference type="ARBA" id="ARBA00022723"/>
    </source>
</evidence>
<keyword evidence="3" id="KW-0858">Xylan degradation</keyword>
<dbReference type="GO" id="GO:0046872">
    <property type="term" value="F:metal ion binding"/>
    <property type="evidence" value="ECO:0007669"/>
    <property type="project" value="UniProtKB-KW"/>
</dbReference>
<accession>A0A8H7IBE1</accession>
<dbReference type="SUPFAM" id="SSF53474">
    <property type="entry name" value="alpha/beta-Hydrolases"/>
    <property type="match status" value="1"/>
</dbReference>
<keyword evidence="4" id="KW-0479">Metal-binding</keyword>
<evidence type="ECO:0000256" key="8">
    <source>
        <dbReference type="ARBA" id="ARBA00023157"/>
    </source>
</evidence>
<dbReference type="GO" id="GO:0003968">
    <property type="term" value="F:RNA-directed RNA polymerase activity"/>
    <property type="evidence" value="ECO:0007669"/>
    <property type="project" value="InterPro"/>
</dbReference>
<dbReference type="PANTHER" id="PTHR33938:SF15">
    <property type="entry name" value="FERULOYL ESTERASE B-RELATED"/>
    <property type="match status" value="1"/>
</dbReference>
<keyword evidence="8" id="KW-1015">Disulfide bond</keyword>
<feature type="signal peptide" evidence="10">
    <location>
        <begin position="1"/>
        <end position="20"/>
    </location>
</feature>
<dbReference type="InterPro" id="IPR057596">
    <property type="entry name" value="RDRP_core"/>
</dbReference>
<dbReference type="GO" id="GO:0045493">
    <property type="term" value="P:xylan catabolic process"/>
    <property type="evidence" value="ECO:0007669"/>
    <property type="project" value="UniProtKB-KW"/>
</dbReference>
<feature type="region of interest" description="Disordered" evidence="11">
    <location>
        <begin position="1503"/>
        <end position="1526"/>
    </location>
</feature>
<evidence type="ECO:0000313" key="13">
    <source>
        <dbReference type="EMBL" id="KAF8753853.1"/>
    </source>
</evidence>
<evidence type="ECO:0000256" key="1">
    <source>
        <dbReference type="ARBA" id="ARBA00006249"/>
    </source>
</evidence>
<keyword evidence="2" id="KW-0719">Serine esterase</keyword>
<dbReference type="Pfam" id="PF05183">
    <property type="entry name" value="RdRP"/>
    <property type="match status" value="1"/>
</dbReference>
<reference evidence="13" key="1">
    <citation type="submission" date="2020-09" db="EMBL/GenBank/DDBJ databases">
        <title>Comparative genome analyses of four rice-infecting Rhizoctonia solani isolates reveal extensive enrichment of homogalacturonan modification genes.</title>
        <authorList>
            <person name="Lee D.-Y."/>
            <person name="Jeon J."/>
            <person name="Kim K.-T."/>
            <person name="Cheong K."/>
            <person name="Song H."/>
            <person name="Choi G."/>
            <person name="Ko J."/>
            <person name="Opiyo S.O."/>
            <person name="Zuo S."/>
            <person name="Madhav S."/>
            <person name="Lee Y.-H."/>
            <person name="Wang G.-L."/>
        </authorList>
    </citation>
    <scope>NUCLEOTIDE SEQUENCE</scope>
    <source>
        <strain evidence="13">AG1-IA B2</strain>
    </source>
</reference>